<feature type="domain" description="HTH CENPB-type" evidence="2">
    <location>
        <begin position="62"/>
        <end position="133"/>
    </location>
</feature>
<proteinExistence type="predicted"/>
<dbReference type="AlphaFoldDB" id="E1ZXW0"/>
<keyword evidence="4" id="KW-1185">Reference proteome</keyword>
<reference evidence="3 4" key="1">
    <citation type="journal article" date="2010" name="Science">
        <title>Genomic comparison of the ants Camponotus floridanus and Harpegnathos saltator.</title>
        <authorList>
            <person name="Bonasio R."/>
            <person name="Zhang G."/>
            <person name="Ye C."/>
            <person name="Mutti N.S."/>
            <person name="Fang X."/>
            <person name="Qin N."/>
            <person name="Donahue G."/>
            <person name="Yang P."/>
            <person name="Li Q."/>
            <person name="Li C."/>
            <person name="Zhang P."/>
            <person name="Huang Z."/>
            <person name="Berger S.L."/>
            <person name="Reinberg D."/>
            <person name="Wang J."/>
            <person name="Liebig J."/>
        </authorList>
    </citation>
    <scope>NUCLEOTIDE SEQUENCE [LARGE SCALE GENOMIC DNA]</scope>
    <source>
        <strain evidence="4">C129</strain>
    </source>
</reference>
<dbReference type="EMBL" id="GL435132">
    <property type="protein sequence ID" value="EFN73991.1"/>
    <property type="molecule type" value="Genomic_DNA"/>
</dbReference>
<dbReference type="InParanoid" id="E1ZXW0"/>
<protein>
    <recommendedName>
        <fullName evidence="2">HTH CENPB-type domain-containing protein</fullName>
    </recommendedName>
</protein>
<dbReference type="InterPro" id="IPR011991">
    <property type="entry name" value="ArsR-like_HTH"/>
</dbReference>
<dbReference type="InterPro" id="IPR006600">
    <property type="entry name" value="HTH_CenpB_DNA-bd_dom"/>
</dbReference>
<dbReference type="CDD" id="cd00090">
    <property type="entry name" value="HTH_ARSR"/>
    <property type="match status" value="1"/>
</dbReference>
<organism evidence="4">
    <name type="scientific">Camponotus floridanus</name>
    <name type="common">Florida carpenter ant</name>
    <dbReference type="NCBI Taxonomy" id="104421"/>
    <lineage>
        <taxon>Eukaryota</taxon>
        <taxon>Metazoa</taxon>
        <taxon>Ecdysozoa</taxon>
        <taxon>Arthropoda</taxon>
        <taxon>Hexapoda</taxon>
        <taxon>Insecta</taxon>
        <taxon>Pterygota</taxon>
        <taxon>Neoptera</taxon>
        <taxon>Endopterygota</taxon>
        <taxon>Hymenoptera</taxon>
        <taxon>Apocrita</taxon>
        <taxon>Aculeata</taxon>
        <taxon>Formicoidea</taxon>
        <taxon>Formicidae</taxon>
        <taxon>Formicinae</taxon>
        <taxon>Camponotus</taxon>
    </lineage>
</organism>
<dbReference type="PANTHER" id="PTHR19303">
    <property type="entry name" value="TRANSPOSON"/>
    <property type="match status" value="1"/>
</dbReference>
<gene>
    <name evidence="3" type="ORF">EAG_05671</name>
</gene>
<evidence type="ECO:0000259" key="2">
    <source>
        <dbReference type="PROSITE" id="PS51253"/>
    </source>
</evidence>
<dbReference type="PANTHER" id="PTHR19303:SF75">
    <property type="entry name" value="HTH CENPB-TYPE DOMAIN-CONTAINING PROTEIN"/>
    <property type="match status" value="1"/>
</dbReference>
<evidence type="ECO:0000313" key="4">
    <source>
        <dbReference type="Proteomes" id="UP000000311"/>
    </source>
</evidence>
<accession>E1ZXW0</accession>
<dbReference type="Proteomes" id="UP000000311">
    <property type="component" value="Unassembled WGS sequence"/>
</dbReference>
<dbReference type="Gene3D" id="1.10.10.60">
    <property type="entry name" value="Homeodomain-like"/>
    <property type="match status" value="1"/>
</dbReference>
<dbReference type="Pfam" id="PF03221">
    <property type="entry name" value="HTH_Tnp_Tc5"/>
    <property type="match status" value="1"/>
</dbReference>
<dbReference type="GO" id="GO:0003677">
    <property type="term" value="F:DNA binding"/>
    <property type="evidence" value="ECO:0007669"/>
    <property type="project" value="UniProtKB-KW"/>
</dbReference>
<dbReference type="InterPro" id="IPR050863">
    <property type="entry name" value="CenT-Element_Derived"/>
</dbReference>
<evidence type="ECO:0000256" key="1">
    <source>
        <dbReference type="ARBA" id="ARBA00023125"/>
    </source>
</evidence>
<name>E1ZXW0_CAMFO</name>
<dbReference type="PROSITE" id="PS51253">
    <property type="entry name" value="HTH_CENPB"/>
    <property type="match status" value="1"/>
</dbReference>
<dbReference type="GO" id="GO:0005634">
    <property type="term" value="C:nucleus"/>
    <property type="evidence" value="ECO:0007669"/>
    <property type="project" value="TreeGrafter"/>
</dbReference>
<evidence type="ECO:0000313" key="3">
    <source>
        <dbReference type="EMBL" id="EFN73991.1"/>
    </source>
</evidence>
<keyword evidence="1" id="KW-0238">DNA-binding</keyword>
<sequence length="618" mass="73820">MEKKEHKRWKKLSDEQRREICQKLLEGDRSQEEISIEHGVTPQTVSNMKHSEMFKSMKEQRMYVKDKEIMYPNLAKLLIDWCLERTAPGDKIRINWELLKEKALELINNTGGPSRLHTWLHTFVERYHIQVEYNQIKRFVFCLKLQLGKHKKVDEQLFNWLLELIISKHKISNHSLRDKIRKLMHEAYASDELLTEGSIAHWLSKFKKCHKILINFVTVQNLKKGGDETDQSDKVGQLATNETNLKKQNVEFEQYNYKQCTNLEKQLVNWLLERKKSGDTITHVMLRDETLKLIIDEFNRSSEKIDEENWLWKIAHRYFLPPSCTFEMFQCKIQEIEEECKLEQTVILKEFFNELNQRMEKENINKNNIYIMIQTDVTWKSHVRILLEYAERKEIKKEIEKKKINVEKLKNCNCVTMLCINVTGSHKLPPFTGEVTNDDQTLEEDVIKGSKAFEFWYEKMFKENVREYQSKEKITGKVFLLVENWTQYILLTQNYLSQKIAQDDDVKMLILPINTVSFFKPLYPEFINEVNRIFEIYLLQRIDKLTNCYKNSLVKEFNRSYNINFHISAIAKSWLEVRIENVEESRRKFLELLQGLQTQEDLVVSTAHLANYLIRVHS</sequence>
<dbReference type="InterPro" id="IPR004875">
    <property type="entry name" value="DDE_SF_endonuclease_dom"/>
</dbReference>
<dbReference type="Pfam" id="PF03184">
    <property type="entry name" value="DDE_1"/>
    <property type="match status" value="1"/>
</dbReference>